<organism evidence="1">
    <name type="scientific">Oryza sativa subsp. japonica</name>
    <name type="common">Rice</name>
    <dbReference type="NCBI Taxonomy" id="39947"/>
    <lineage>
        <taxon>Eukaryota</taxon>
        <taxon>Viridiplantae</taxon>
        <taxon>Streptophyta</taxon>
        <taxon>Embryophyta</taxon>
        <taxon>Tracheophyta</taxon>
        <taxon>Spermatophyta</taxon>
        <taxon>Magnoliopsida</taxon>
        <taxon>Liliopsida</taxon>
        <taxon>Poales</taxon>
        <taxon>Poaceae</taxon>
        <taxon>BOP clade</taxon>
        <taxon>Oryzoideae</taxon>
        <taxon>Oryzeae</taxon>
        <taxon>Oryzinae</taxon>
        <taxon>Oryza</taxon>
        <taxon>Oryza sativa</taxon>
    </lineage>
</organism>
<dbReference type="AlphaFoldDB" id="B9G4S0"/>
<dbReference type="Gene3D" id="3.90.70.80">
    <property type="match status" value="1"/>
</dbReference>
<dbReference type="EMBL" id="CM000146">
    <property type="protein sequence ID" value="EEE70118.1"/>
    <property type="molecule type" value="Genomic_DNA"/>
</dbReference>
<reference evidence="1" key="2">
    <citation type="submission" date="2008-12" db="EMBL/GenBank/DDBJ databases">
        <title>Improved gene annotation of the rice (Oryza sativa) genomes.</title>
        <authorList>
            <person name="Wang J."/>
            <person name="Li R."/>
            <person name="Fan W."/>
            <person name="Huang Q."/>
            <person name="Zhang J."/>
            <person name="Zhou Y."/>
            <person name="Hu Y."/>
            <person name="Zi S."/>
            <person name="Li J."/>
            <person name="Ni P."/>
            <person name="Zheng H."/>
            <person name="Zhang Y."/>
            <person name="Zhao M."/>
            <person name="Hao Q."/>
            <person name="McDermott J."/>
            <person name="Samudrala R."/>
            <person name="Kristiansen K."/>
            <person name="Wong G.K.-S."/>
        </authorList>
    </citation>
    <scope>NUCLEOTIDE SEQUENCE</scope>
</reference>
<proteinExistence type="predicted"/>
<accession>B9G4S0</accession>
<gene>
    <name evidence="1" type="ORF">OsJ_30133</name>
</gene>
<name>B9G4S0_ORYSJ</name>
<evidence type="ECO:0008006" key="2">
    <source>
        <dbReference type="Google" id="ProtNLM"/>
    </source>
</evidence>
<sequence length="152" mass="17209">MKENAIMDELPNKSQVNKCAPKQKVDILPVKENAIRLQSSEEREVNTKFSVTGICGDGRCLFRSIVHGAYIKLMMIPPDDNLEKDMADDLRKKVCDALEKECADKPWMPITVFVVEKTGGLRVFTKYGKEYGRNAIQVLFDGNGHYDVLSLR</sequence>
<reference evidence="1" key="1">
    <citation type="journal article" date="2005" name="PLoS Biol.">
        <title>The genomes of Oryza sativa: a history of duplications.</title>
        <authorList>
            <person name="Yu J."/>
            <person name="Wang J."/>
            <person name="Lin W."/>
            <person name="Li S."/>
            <person name="Li H."/>
            <person name="Zhou J."/>
            <person name="Ni P."/>
            <person name="Dong W."/>
            <person name="Hu S."/>
            <person name="Zeng C."/>
            <person name="Zhang J."/>
            <person name="Zhang Y."/>
            <person name="Li R."/>
            <person name="Xu Z."/>
            <person name="Li S."/>
            <person name="Li X."/>
            <person name="Zheng H."/>
            <person name="Cong L."/>
            <person name="Lin L."/>
            <person name="Yin J."/>
            <person name="Geng J."/>
            <person name="Li G."/>
            <person name="Shi J."/>
            <person name="Liu J."/>
            <person name="Lv H."/>
            <person name="Li J."/>
            <person name="Wang J."/>
            <person name="Deng Y."/>
            <person name="Ran L."/>
            <person name="Shi X."/>
            <person name="Wang X."/>
            <person name="Wu Q."/>
            <person name="Li C."/>
            <person name="Ren X."/>
            <person name="Wang J."/>
            <person name="Wang X."/>
            <person name="Li D."/>
            <person name="Liu D."/>
            <person name="Zhang X."/>
            <person name="Ji Z."/>
            <person name="Zhao W."/>
            <person name="Sun Y."/>
            <person name="Zhang Z."/>
            <person name="Bao J."/>
            <person name="Han Y."/>
            <person name="Dong L."/>
            <person name="Ji J."/>
            <person name="Chen P."/>
            <person name="Wu S."/>
            <person name="Liu J."/>
            <person name="Xiao Y."/>
            <person name="Bu D."/>
            <person name="Tan J."/>
            <person name="Yang L."/>
            <person name="Ye C."/>
            <person name="Zhang J."/>
            <person name="Xu J."/>
            <person name="Zhou Y."/>
            <person name="Yu Y."/>
            <person name="Zhang B."/>
            <person name="Zhuang S."/>
            <person name="Wei H."/>
            <person name="Liu B."/>
            <person name="Lei M."/>
            <person name="Yu H."/>
            <person name="Li Y."/>
            <person name="Xu H."/>
            <person name="Wei S."/>
            <person name="He X."/>
            <person name="Fang L."/>
            <person name="Zhang Z."/>
            <person name="Zhang Y."/>
            <person name="Huang X."/>
            <person name="Su Z."/>
            <person name="Tong W."/>
            <person name="Li J."/>
            <person name="Tong Z."/>
            <person name="Li S."/>
            <person name="Ye J."/>
            <person name="Wang L."/>
            <person name="Fang L."/>
            <person name="Lei T."/>
            <person name="Chen C."/>
            <person name="Chen H."/>
            <person name="Xu Z."/>
            <person name="Li H."/>
            <person name="Huang H."/>
            <person name="Zhang F."/>
            <person name="Xu H."/>
            <person name="Li N."/>
            <person name="Zhao C."/>
            <person name="Li S."/>
            <person name="Dong L."/>
            <person name="Huang Y."/>
            <person name="Li L."/>
            <person name="Xi Y."/>
            <person name="Qi Q."/>
            <person name="Li W."/>
            <person name="Zhang B."/>
            <person name="Hu W."/>
            <person name="Zhang Y."/>
            <person name="Tian X."/>
            <person name="Jiao Y."/>
            <person name="Liang X."/>
            <person name="Jin J."/>
            <person name="Gao L."/>
            <person name="Zheng W."/>
            <person name="Hao B."/>
            <person name="Liu S."/>
            <person name="Wang W."/>
            <person name="Yuan L."/>
            <person name="Cao M."/>
            <person name="McDermott J."/>
            <person name="Samudrala R."/>
            <person name="Wang J."/>
            <person name="Wong G.K."/>
            <person name="Yang H."/>
        </authorList>
    </citation>
    <scope>NUCLEOTIDE SEQUENCE [LARGE SCALE GENOMIC DNA]</scope>
</reference>
<dbReference type="Proteomes" id="UP000007752">
    <property type="component" value="Chromosome 9"/>
</dbReference>
<evidence type="ECO:0000313" key="1">
    <source>
        <dbReference type="EMBL" id="EEE70118.1"/>
    </source>
</evidence>
<protein>
    <recommendedName>
        <fullName evidence="2">OTU domain-containing protein</fullName>
    </recommendedName>
</protein>